<dbReference type="RefSeq" id="WP_136727268.1">
    <property type="nucleotide sequence ID" value="NZ_SUMC01000037.1"/>
</dbReference>
<organism evidence="1 2">
    <name type="scientific">Actinacidiphila oryziradicis</name>
    <dbReference type="NCBI Taxonomy" id="2571141"/>
    <lineage>
        <taxon>Bacteria</taxon>
        <taxon>Bacillati</taxon>
        <taxon>Actinomycetota</taxon>
        <taxon>Actinomycetes</taxon>
        <taxon>Kitasatosporales</taxon>
        <taxon>Streptomycetaceae</taxon>
        <taxon>Actinacidiphila</taxon>
    </lineage>
</organism>
<protein>
    <submittedName>
        <fullName evidence="1">Uncharacterized protein</fullName>
    </submittedName>
</protein>
<keyword evidence="2" id="KW-1185">Reference proteome</keyword>
<evidence type="ECO:0000313" key="2">
    <source>
        <dbReference type="Proteomes" id="UP000305778"/>
    </source>
</evidence>
<gene>
    <name evidence="1" type="ORF">FCI23_30990</name>
</gene>
<dbReference type="EMBL" id="SUMC01000037">
    <property type="protein sequence ID" value="TKA06507.1"/>
    <property type="molecule type" value="Genomic_DNA"/>
</dbReference>
<proteinExistence type="predicted"/>
<comment type="caution">
    <text evidence="1">The sequence shown here is derived from an EMBL/GenBank/DDBJ whole genome shotgun (WGS) entry which is preliminary data.</text>
</comment>
<sequence length="75" mass="7942">MQAKEMLRDLLRAAAQSAAPDETGAAISQAEGADLHLEVSVEQLGRFRDIAAHVGMSVETWAAHTLDSASRRPGA</sequence>
<accession>A0A4U0SEB1</accession>
<dbReference type="AlphaFoldDB" id="A0A4U0SEB1"/>
<name>A0A4U0SEB1_9ACTN</name>
<evidence type="ECO:0000313" key="1">
    <source>
        <dbReference type="EMBL" id="TKA06507.1"/>
    </source>
</evidence>
<reference evidence="1 2" key="1">
    <citation type="submission" date="2019-04" db="EMBL/GenBank/DDBJ databases">
        <title>Streptomyces oryziradicis sp. nov., a novel actinomycete isolated from rhizosphere soil of rice (Oryza sativa L.).</title>
        <authorList>
            <person name="Li C."/>
        </authorList>
    </citation>
    <scope>NUCLEOTIDE SEQUENCE [LARGE SCALE GENOMIC DNA]</scope>
    <source>
        <strain evidence="1 2">NEAU-C40</strain>
    </source>
</reference>
<dbReference type="Proteomes" id="UP000305778">
    <property type="component" value="Unassembled WGS sequence"/>
</dbReference>